<gene>
    <name evidence="3" type="primary">LOC104596048</name>
</gene>
<feature type="compositionally biased region" description="Polar residues" evidence="1">
    <location>
        <begin position="110"/>
        <end position="120"/>
    </location>
</feature>
<sequence length="1053" mass="118784">MAKRSQRCPARREKDQSGCMWGLISIFHFNQGRFTRKLLSDRKRGGRNTVGAGYSRNKQNLLDYDGKCKGTNYVDKSKKVEVDSDITSVKKLMEEEMSHEQYPKKQIVSASVEQIQSNSGGRDHQGKHQEQRKRSCNKSYDMHAHELKDSVSSEHHQLCHPNSVEESLDNINLDALMEEFFSQIHQHLEIPLLHDNKRDPCDVQGNTKSENQKQLDEIKMQLTQKHSILQDKLNELTEAFLNQKFINVKQLIEDGTTHQSKHFMDAVEINKELFLKLLQDPNSLLVKHIQEVRDVQAEKVGPIESLEEANLSEEETGMSRQCEELVIHKQIQKLNMHSFFWRKKSQDRNPLKRDDNPLASNKIVVLKPAAGMQICESETSCSSMPQSLYSLKNQGQSMGTTSHFSLTEIKRKLKHAMGERRKELAGIPIGGIIHAPSKTQDSGDCGKGTEKEIVGKKLPSKPHFHDEKFVKISMNVKNGEKLSKPKECKLRIEDRDASTSVNGHGSLNMVTAEYPKKRESNIYTEAKKHLAEMLSTGDENEYLFSKQVPKTLGRILSLPEYNSSPIFSPGREGVNSFVNKNMKFSLYDNVDEGTPQLKQDNVSCLSPLRKNIETLPCTDDSIDNPMHISDSNSDVPEELIPENNLSPIFSPGRDGVNSFVNNNMKFYPYDNVDEGMPQLKQDNVSCLSPLKKNIETLPCTGDSKPDNPMHVSYSNSYVPEELTPDSTIQEGICTFEEAPSPKDDVIIVEVTDTVDANQSNTLDEPIELSSNKPISRTNQNSDTSKISEEEGSPEQSRLEAPEESKLMSPPLNPPLSSSPCIKKVEDVEEINNGVERASPVSVLEPFLEDIISPASTPSQFASPPSKPLQIDFQEQDSLDLVLTTSSSEINLSSCVEEKRSTFEYVRAVLLASGLRSDEFFRWNSPQQLLDPSLIDEVEIISAQHCGNRKLLFDCINEVLIEVYERYFGCSPWVSFVKPSICPVPVGKNIICEVWEGIDWYILPQLPPQTLDQIIGKDMAKVGAWMDLKPDLESIGFDIEEAILEELVEEMIFE</sequence>
<dbReference type="Pfam" id="PF14309">
    <property type="entry name" value="DUF4378"/>
    <property type="match status" value="1"/>
</dbReference>
<feature type="region of interest" description="Disordered" evidence="1">
    <location>
        <begin position="756"/>
        <end position="819"/>
    </location>
</feature>
<feature type="compositionally biased region" description="Basic and acidic residues" evidence="1">
    <location>
        <begin position="121"/>
        <end position="133"/>
    </location>
</feature>
<dbReference type="eggNOG" id="ENOG502QV0Y">
    <property type="taxonomic scope" value="Eukaryota"/>
</dbReference>
<feature type="region of interest" description="Disordered" evidence="1">
    <location>
        <begin position="110"/>
        <end position="137"/>
    </location>
</feature>
<dbReference type="Proteomes" id="UP000189703">
    <property type="component" value="Unplaced"/>
</dbReference>
<dbReference type="KEGG" id="nnu:104596048"/>
<dbReference type="OMA" id="GHDVCLE"/>
<dbReference type="RefSeq" id="XP_010255349.1">
    <property type="nucleotide sequence ID" value="XM_010257047.2"/>
</dbReference>
<dbReference type="InterPro" id="IPR022212">
    <property type="entry name" value="DUF3741"/>
</dbReference>
<dbReference type="PANTHER" id="PTHR47212">
    <property type="entry name" value="ADHESIN-LIKE PROTEIN, PUTATIVE (DUF3741)-RELATED"/>
    <property type="match status" value="1"/>
</dbReference>
<reference evidence="3" key="1">
    <citation type="submission" date="2025-08" db="UniProtKB">
        <authorList>
            <consortium name="RefSeq"/>
        </authorList>
    </citation>
    <scope>IDENTIFICATION</scope>
</reference>
<feature type="compositionally biased region" description="Polar residues" evidence="1">
    <location>
        <begin position="756"/>
        <end position="784"/>
    </location>
</feature>
<dbReference type="STRING" id="4432.A0A1U7ZMM9"/>
<dbReference type="AlphaFoldDB" id="A0A1U7ZMM9"/>
<feature type="compositionally biased region" description="Basic and acidic residues" evidence="1">
    <location>
        <begin position="796"/>
        <end position="805"/>
    </location>
</feature>
<dbReference type="Pfam" id="PF12552">
    <property type="entry name" value="DUF3741"/>
    <property type="match status" value="1"/>
</dbReference>
<dbReference type="GeneID" id="104596048"/>
<dbReference type="OrthoDB" id="770239at2759"/>
<evidence type="ECO:0000313" key="2">
    <source>
        <dbReference type="Proteomes" id="UP000189703"/>
    </source>
</evidence>
<proteinExistence type="predicted"/>
<dbReference type="PANTHER" id="PTHR47212:SF4">
    <property type="entry name" value="ADHESIN-LIKE PROTEIN, PUTATIVE (DUF3741)-RELATED"/>
    <property type="match status" value="1"/>
</dbReference>
<protein>
    <submittedName>
        <fullName evidence="3">Uncharacterized protein LOC104596048</fullName>
    </submittedName>
</protein>
<name>A0A1U7ZMM9_NELNU</name>
<dbReference type="InterPro" id="IPR025486">
    <property type="entry name" value="DUF4378"/>
</dbReference>
<dbReference type="FunCoup" id="A0A1U7ZMM9">
    <property type="interactions" value="2052"/>
</dbReference>
<evidence type="ECO:0000313" key="3">
    <source>
        <dbReference type="RefSeq" id="XP_010255349.1"/>
    </source>
</evidence>
<evidence type="ECO:0000256" key="1">
    <source>
        <dbReference type="SAM" id="MobiDB-lite"/>
    </source>
</evidence>
<feature type="compositionally biased region" description="Low complexity" evidence="1">
    <location>
        <begin position="806"/>
        <end position="819"/>
    </location>
</feature>
<organism evidence="2 3">
    <name type="scientific">Nelumbo nucifera</name>
    <name type="common">Sacred lotus</name>
    <dbReference type="NCBI Taxonomy" id="4432"/>
    <lineage>
        <taxon>Eukaryota</taxon>
        <taxon>Viridiplantae</taxon>
        <taxon>Streptophyta</taxon>
        <taxon>Embryophyta</taxon>
        <taxon>Tracheophyta</taxon>
        <taxon>Spermatophyta</taxon>
        <taxon>Magnoliopsida</taxon>
        <taxon>Proteales</taxon>
        <taxon>Nelumbonaceae</taxon>
        <taxon>Nelumbo</taxon>
    </lineage>
</organism>
<keyword evidence="2" id="KW-1185">Reference proteome</keyword>
<accession>A0A1U7ZMM9</accession>